<dbReference type="GO" id="GO:0003677">
    <property type="term" value="F:DNA binding"/>
    <property type="evidence" value="ECO:0007669"/>
    <property type="project" value="UniProtKB-KW"/>
</dbReference>
<keyword evidence="4" id="KW-0731">Sigma factor</keyword>
<dbReference type="InterPro" id="IPR014284">
    <property type="entry name" value="RNA_pol_sigma-70_dom"/>
</dbReference>
<feature type="domain" description="RNA polymerase sigma-70 region 2" evidence="8">
    <location>
        <begin position="13"/>
        <end position="81"/>
    </location>
</feature>
<evidence type="ECO:0000256" key="1">
    <source>
        <dbReference type="ARBA" id="ARBA00008720"/>
    </source>
</evidence>
<keyword evidence="3" id="KW-0805">Transcription regulation</keyword>
<dbReference type="InterPro" id="IPR036388">
    <property type="entry name" value="WH-like_DNA-bd_sf"/>
</dbReference>
<keyword evidence="10" id="KW-1185">Reference proteome</keyword>
<dbReference type="Gene3D" id="1.10.1740.10">
    <property type="match status" value="1"/>
</dbReference>
<dbReference type="InterPro" id="IPR007394">
    <property type="entry name" value="UPF0122"/>
</dbReference>
<dbReference type="Pfam" id="PF04542">
    <property type="entry name" value="Sigma70_r2"/>
    <property type="match status" value="1"/>
</dbReference>
<dbReference type="SUPFAM" id="SSF88946">
    <property type="entry name" value="Sigma2 domain of RNA polymerase sigma factors"/>
    <property type="match status" value="1"/>
</dbReference>
<dbReference type="GO" id="GO:0016987">
    <property type="term" value="F:sigma factor activity"/>
    <property type="evidence" value="ECO:0007669"/>
    <property type="project" value="UniProtKB-KW"/>
</dbReference>
<dbReference type="EMBL" id="QWEH01000018">
    <property type="protein sequence ID" value="RHW29920.1"/>
    <property type="molecule type" value="Genomic_DNA"/>
</dbReference>
<dbReference type="GO" id="GO:0006352">
    <property type="term" value="P:DNA-templated transcription initiation"/>
    <property type="evidence" value="ECO:0007669"/>
    <property type="project" value="InterPro"/>
</dbReference>
<keyword evidence="6" id="KW-0804">Transcription</keyword>
<dbReference type="InterPro" id="IPR013325">
    <property type="entry name" value="RNA_pol_sigma_r2"/>
</dbReference>
<comment type="caution">
    <text evidence="9">The sequence shown here is derived from an EMBL/GenBank/DDBJ whole genome shotgun (WGS) entry which is preliminary data.</text>
</comment>
<dbReference type="PANTHER" id="PTHR43133:SF8">
    <property type="entry name" value="RNA POLYMERASE SIGMA FACTOR HI_1459-RELATED"/>
    <property type="match status" value="1"/>
</dbReference>
<reference evidence="9 10" key="1">
    <citation type="journal article" date="2007" name="Int. J. Syst. Evol. Microbiol.">
        <title>Oceanobacillus profundus sp. nov., isolated from a deep-sea sediment core.</title>
        <authorList>
            <person name="Kim Y.G."/>
            <person name="Choi D.H."/>
            <person name="Hyun S."/>
            <person name="Cho B.C."/>
        </authorList>
    </citation>
    <scope>NUCLEOTIDE SEQUENCE [LARGE SCALE GENOMIC DNA]</scope>
    <source>
        <strain evidence="9 10">DSM 18246</strain>
    </source>
</reference>
<dbReference type="RefSeq" id="WP_118890257.1">
    <property type="nucleotide sequence ID" value="NZ_JAMAWL010000015.1"/>
</dbReference>
<dbReference type="AlphaFoldDB" id="A0A417YB59"/>
<dbReference type="InterPro" id="IPR013324">
    <property type="entry name" value="RNA_pol_sigma_r3/r4-like"/>
</dbReference>
<proteinExistence type="inferred from homology"/>
<dbReference type="SUPFAM" id="SSF88659">
    <property type="entry name" value="Sigma3 and sigma4 domains of RNA polymerase sigma factors"/>
    <property type="match status" value="1"/>
</dbReference>
<evidence type="ECO:0000313" key="9">
    <source>
        <dbReference type="EMBL" id="RHW29920.1"/>
    </source>
</evidence>
<name>A0A417YB59_9BACI</name>
<comment type="function">
    <text evidence="7">Might take part in the signal recognition particle (SRP) pathway. This is inferred from the conservation of its genetic proximity to ftsY/ffh. May be a regulatory protein.</text>
</comment>
<dbReference type="InterPro" id="IPR039425">
    <property type="entry name" value="RNA_pol_sigma-70-like"/>
</dbReference>
<evidence type="ECO:0000256" key="4">
    <source>
        <dbReference type="ARBA" id="ARBA00023082"/>
    </source>
</evidence>
<dbReference type="Gene3D" id="1.10.10.10">
    <property type="entry name" value="Winged helix-like DNA-binding domain superfamily/Winged helix DNA-binding domain"/>
    <property type="match status" value="1"/>
</dbReference>
<dbReference type="Pfam" id="PF04297">
    <property type="entry name" value="UPF0122"/>
    <property type="match status" value="1"/>
</dbReference>
<keyword evidence="5" id="KW-0238">DNA-binding</keyword>
<sequence length="190" mass="23042">MKKNTNTFTFEEIFEQNKRRIHYHLHKLNIQDPHQEFYQEGLISMWSAYKNYQPDKGPISTYFNFIIRHRLIDLIRKESRRIEREVLASTEEEATFEAEVYHKASNTNFSGLTMKENIKSDDYLWQQVKRILTEKQWNWIRYYIIEDKSLKEIAEQEEVSIEAVKSWGKEAKKKLRNVDFEKIIMESIDP</sequence>
<comment type="similarity">
    <text evidence="1">Belongs to the UPF0122 family.</text>
</comment>
<dbReference type="OrthoDB" id="9783788at2"/>
<evidence type="ECO:0000256" key="3">
    <source>
        <dbReference type="ARBA" id="ARBA00023015"/>
    </source>
</evidence>
<evidence type="ECO:0000256" key="6">
    <source>
        <dbReference type="ARBA" id="ARBA00023163"/>
    </source>
</evidence>
<dbReference type="PANTHER" id="PTHR43133">
    <property type="entry name" value="RNA POLYMERASE ECF-TYPE SIGMA FACTO"/>
    <property type="match status" value="1"/>
</dbReference>
<evidence type="ECO:0000313" key="10">
    <source>
        <dbReference type="Proteomes" id="UP000285456"/>
    </source>
</evidence>
<accession>A0A417YB59</accession>
<organism evidence="9 10">
    <name type="scientific">Oceanobacillus profundus</name>
    <dbReference type="NCBI Taxonomy" id="372463"/>
    <lineage>
        <taxon>Bacteria</taxon>
        <taxon>Bacillati</taxon>
        <taxon>Bacillota</taxon>
        <taxon>Bacilli</taxon>
        <taxon>Bacillales</taxon>
        <taxon>Bacillaceae</taxon>
        <taxon>Oceanobacillus</taxon>
    </lineage>
</organism>
<evidence type="ECO:0000259" key="8">
    <source>
        <dbReference type="Pfam" id="PF04542"/>
    </source>
</evidence>
<evidence type="ECO:0000256" key="2">
    <source>
        <dbReference type="ARBA" id="ARBA00010641"/>
    </source>
</evidence>
<evidence type="ECO:0000256" key="5">
    <source>
        <dbReference type="ARBA" id="ARBA00023125"/>
    </source>
</evidence>
<comment type="similarity">
    <text evidence="2">Belongs to the sigma-70 factor family. ECF subfamily.</text>
</comment>
<dbReference type="NCBIfam" id="TIGR02937">
    <property type="entry name" value="sigma70-ECF"/>
    <property type="match status" value="1"/>
</dbReference>
<gene>
    <name evidence="9" type="ORF">D1B32_19910</name>
</gene>
<evidence type="ECO:0000256" key="7">
    <source>
        <dbReference type="ARBA" id="ARBA00024764"/>
    </source>
</evidence>
<dbReference type="Proteomes" id="UP000285456">
    <property type="component" value="Unassembled WGS sequence"/>
</dbReference>
<dbReference type="InterPro" id="IPR007627">
    <property type="entry name" value="RNA_pol_sigma70_r2"/>
</dbReference>
<protein>
    <submittedName>
        <fullName evidence="9">Sigma-70 family RNA polymerase sigma factor</fullName>
    </submittedName>
</protein>